<protein>
    <submittedName>
        <fullName evidence="2">Uncharacterized protein</fullName>
    </submittedName>
</protein>
<reference evidence="2 3" key="1">
    <citation type="journal article" date="2016" name="Genome Biol. Evol.">
        <title>Divergent and convergent evolution of fungal pathogenicity.</title>
        <authorList>
            <person name="Shang Y."/>
            <person name="Xiao G."/>
            <person name="Zheng P."/>
            <person name="Cen K."/>
            <person name="Zhan S."/>
            <person name="Wang C."/>
        </authorList>
    </citation>
    <scope>NUCLEOTIDE SEQUENCE [LARGE SCALE GENOMIC DNA]</scope>
    <source>
        <strain evidence="2 3">RCEF 264</strain>
    </source>
</reference>
<proteinExistence type="predicted"/>
<comment type="caution">
    <text evidence="2">The sequence shown here is derived from an EMBL/GenBank/DDBJ whole genome shotgun (WGS) entry which is preliminary data.</text>
</comment>
<feature type="compositionally biased region" description="Basic residues" evidence="1">
    <location>
        <begin position="77"/>
        <end position="100"/>
    </location>
</feature>
<feature type="compositionally biased region" description="Polar residues" evidence="1">
    <location>
        <begin position="47"/>
        <end position="59"/>
    </location>
</feature>
<accession>A0A162J3G6</accession>
<dbReference type="AlphaFoldDB" id="A0A162J3G6"/>
<evidence type="ECO:0000256" key="1">
    <source>
        <dbReference type="SAM" id="MobiDB-lite"/>
    </source>
</evidence>
<name>A0A162J3G6_9HYPO</name>
<dbReference type="Proteomes" id="UP000076874">
    <property type="component" value="Unassembled WGS sequence"/>
</dbReference>
<feature type="region of interest" description="Disordered" evidence="1">
    <location>
        <begin position="47"/>
        <end position="115"/>
    </location>
</feature>
<feature type="compositionally biased region" description="Polar residues" evidence="1">
    <location>
        <begin position="130"/>
        <end position="153"/>
    </location>
</feature>
<evidence type="ECO:0000313" key="3">
    <source>
        <dbReference type="Proteomes" id="UP000076874"/>
    </source>
</evidence>
<organism evidence="2 3">
    <name type="scientific">Niveomyces insectorum RCEF 264</name>
    <dbReference type="NCBI Taxonomy" id="1081102"/>
    <lineage>
        <taxon>Eukaryota</taxon>
        <taxon>Fungi</taxon>
        <taxon>Dikarya</taxon>
        <taxon>Ascomycota</taxon>
        <taxon>Pezizomycotina</taxon>
        <taxon>Sordariomycetes</taxon>
        <taxon>Hypocreomycetidae</taxon>
        <taxon>Hypocreales</taxon>
        <taxon>Cordycipitaceae</taxon>
        <taxon>Niveomyces</taxon>
    </lineage>
</organism>
<keyword evidence="3" id="KW-1185">Reference proteome</keyword>
<feature type="compositionally biased region" description="Basic and acidic residues" evidence="1">
    <location>
        <begin position="63"/>
        <end position="74"/>
    </location>
</feature>
<feature type="region of interest" description="Disordered" evidence="1">
    <location>
        <begin position="127"/>
        <end position="153"/>
    </location>
</feature>
<gene>
    <name evidence="2" type="ORF">SPI_03415</name>
</gene>
<dbReference type="EMBL" id="AZHD01000005">
    <property type="protein sequence ID" value="OAA63252.1"/>
    <property type="molecule type" value="Genomic_DNA"/>
</dbReference>
<evidence type="ECO:0000313" key="2">
    <source>
        <dbReference type="EMBL" id="OAA63252.1"/>
    </source>
</evidence>
<sequence>MDPLIESFRKETFFLELTEPIRKSLSASIDTKSASLREVATKAENFYLQSEGRTQSKRFPQSRPDEGRGTRDSKASFPRKSKRRHQKSHWRKPKGGHRPPRRADSARPTGRPLSEVTYYKCYRKGYYSNDYRSNPKVQSTSAEARESTLSSKN</sequence>